<name>I3ZLR7_TERRK</name>
<protein>
    <submittedName>
        <fullName evidence="3">Tetratricopeptide repeat protein</fullName>
    </submittedName>
</protein>
<keyword evidence="2" id="KW-0732">Signal</keyword>
<dbReference type="SMART" id="SM00028">
    <property type="entry name" value="TPR"/>
    <property type="match status" value="4"/>
</dbReference>
<dbReference type="PANTHER" id="PTHR44809">
    <property type="match status" value="1"/>
</dbReference>
<keyword evidence="1" id="KW-0802">TPR repeat</keyword>
<feature type="repeat" description="TPR" evidence="1">
    <location>
        <begin position="116"/>
        <end position="149"/>
    </location>
</feature>
<dbReference type="RefSeq" id="WP_014787445.1">
    <property type="nucleotide sequence ID" value="NC_018014.1"/>
</dbReference>
<dbReference type="InterPro" id="IPR011990">
    <property type="entry name" value="TPR-like_helical_dom_sf"/>
</dbReference>
<dbReference type="Proteomes" id="UP000006056">
    <property type="component" value="Chromosome"/>
</dbReference>
<dbReference type="SUPFAM" id="SSF48452">
    <property type="entry name" value="TPR-like"/>
    <property type="match status" value="1"/>
</dbReference>
<keyword evidence="4" id="KW-1185">Reference proteome</keyword>
<dbReference type="PROSITE" id="PS50293">
    <property type="entry name" value="TPR_REGION"/>
    <property type="match status" value="1"/>
</dbReference>
<dbReference type="PANTHER" id="PTHR44809:SF1">
    <property type="entry name" value="PROTEIN O-MANNOSYL-TRANSFERASE TMTC1"/>
    <property type="match status" value="1"/>
</dbReference>
<evidence type="ECO:0000313" key="4">
    <source>
        <dbReference type="Proteomes" id="UP000006056"/>
    </source>
</evidence>
<dbReference type="STRING" id="926566.Terro_3977"/>
<dbReference type="AlphaFoldDB" id="I3ZLR7"/>
<gene>
    <name evidence="3" type="ordered locus">Terro_3977</name>
</gene>
<proteinExistence type="predicted"/>
<dbReference type="NCBIfam" id="NF047558">
    <property type="entry name" value="TPR_END_plus"/>
    <property type="match status" value="1"/>
</dbReference>
<feature type="repeat" description="TPR" evidence="1">
    <location>
        <begin position="82"/>
        <end position="115"/>
    </location>
</feature>
<dbReference type="EMBL" id="CP003379">
    <property type="protein sequence ID" value="AFL90185.1"/>
    <property type="molecule type" value="Genomic_DNA"/>
</dbReference>
<dbReference type="HOGENOM" id="CLU_1053487_0_0_0"/>
<dbReference type="PROSITE" id="PS50005">
    <property type="entry name" value="TPR"/>
    <property type="match status" value="3"/>
</dbReference>
<reference evidence="3 4" key="1">
    <citation type="submission" date="2012-06" db="EMBL/GenBank/DDBJ databases">
        <title>Complete genome of Terriglobus roseus DSM 18391.</title>
        <authorList>
            <consortium name="US DOE Joint Genome Institute (JGI-PGF)"/>
            <person name="Lucas S."/>
            <person name="Copeland A."/>
            <person name="Lapidus A."/>
            <person name="Glavina del Rio T."/>
            <person name="Dalin E."/>
            <person name="Tice H."/>
            <person name="Bruce D."/>
            <person name="Goodwin L."/>
            <person name="Pitluck S."/>
            <person name="Peters L."/>
            <person name="Mikhailova N."/>
            <person name="Munk A.C.C."/>
            <person name="Kyrpides N."/>
            <person name="Mavromatis K."/>
            <person name="Ivanova N."/>
            <person name="Brettin T."/>
            <person name="Detter J.C."/>
            <person name="Han C."/>
            <person name="Larimer F."/>
            <person name="Land M."/>
            <person name="Hauser L."/>
            <person name="Markowitz V."/>
            <person name="Cheng J.-F."/>
            <person name="Hugenholtz P."/>
            <person name="Woyke T."/>
            <person name="Wu D."/>
            <person name="Brambilla E."/>
            <person name="Klenk H.-P."/>
            <person name="Eisen J.A."/>
        </authorList>
    </citation>
    <scope>NUCLEOTIDE SEQUENCE [LARGE SCALE GENOMIC DNA]</scope>
    <source>
        <strain evidence="4">DSM 18391 / NRRL B-41598 / KBS 63</strain>
    </source>
</reference>
<sequence length="264" mass="29011">MFPPIRTALLLLIATVPAFAQQAASSVAGPTETAVATTEIKPPTIADPALVQPPSEGIGDLLMARGRYLAAIHVYEQLTPTAPILNKLGMACEHMLMFERARQSFDGALKLNPKYAEAYNNMGTLAHSQGDLSRAEKMYKKSLKLKPSSANTMQNLGALYYAEHKYKKGDAAYKEALAIDPQILEHSAHTGIQTNTKADAASELHYHMAMTYAQAGSRAMALDYLRKAIGEGFNDRNRLLHDKEFADLRTTDVFLKMVDDLKKN</sequence>
<dbReference type="eggNOG" id="COG0457">
    <property type="taxonomic scope" value="Bacteria"/>
</dbReference>
<dbReference type="InterPro" id="IPR019734">
    <property type="entry name" value="TPR_rpt"/>
</dbReference>
<evidence type="ECO:0000256" key="2">
    <source>
        <dbReference type="SAM" id="SignalP"/>
    </source>
</evidence>
<dbReference type="InterPro" id="IPR052943">
    <property type="entry name" value="TMTC_O-mannosyl-trnsfr"/>
</dbReference>
<organism evidence="3 4">
    <name type="scientific">Terriglobus roseus (strain DSM 18391 / NRRL B-41598 / KBS 63)</name>
    <dbReference type="NCBI Taxonomy" id="926566"/>
    <lineage>
        <taxon>Bacteria</taxon>
        <taxon>Pseudomonadati</taxon>
        <taxon>Acidobacteriota</taxon>
        <taxon>Terriglobia</taxon>
        <taxon>Terriglobales</taxon>
        <taxon>Acidobacteriaceae</taxon>
        <taxon>Terriglobus</taxon>
    </lineage>
</organism>
<dbReference type="Pfam" id="PF13181">
    <property type="entry name" value="TPR_8"/>
    <property type="match status" value="2"/>
</dbReference>
<evidence type="ECO:0000313" key="3">
    <source>
        <dbReference type="EMBL" id="AFL90185.1"/>
    </source>
</evidence>
<feature type="signal peptide" evidence="2">
    <location>
        <begin position="1"/>
        <end position="20"/>
    </location>
</feature>
<dbReference type="Pfam" id="PF13424">
    <property type="entry name" value="TPR_12"/>
    <property type="match status" value="1"/>
</dbReference>
<evidence type="ECO:0000256" key="1">
    <source>
        <dbReference type="PROSITE-ProRule" id="PRU00339"/>
    </source>
</evidence>
<dbReference type="OrthoDB" id="113951at2"/>
<dbReference type="Gene3D" id="1.25.40.10">
    <property type="entry name" value="Tetratricopeptide repeat domain"/>
    <property type="match status" value="1"/>
</dbReference>
<feature type="chain" id="PRO_5003684840" evidence="2">
    <location>
        <begin position="21"/>
        <end position="264"/>
    </location>
</feature>
<accession>I3ZLR7</accession>
<feature type="repeat" description="TPR" evidence="1">
    <location>
        <begin position="150"/>
        <end position="183"/>
    </location>
</feature>
<dbReference type="KEGG" id="trs:Terro_3977"/>